<keyword evidence="2" id="KW-1185">Reference proteome</keyword>
<accession>A0A2V2A3G1</accession>
<comment type="caution">
    <text evidence="1">The sequence shown here is derived from an EMBL/GenBank/DDBJ whole genome shotgun (WGS) entry which is preliminary data.</text>
</comment>
<protein>
    <submittedName>
        <fullName evidence="1">Uncharacterized protein</fullName>
    </submittedName>
</protein>
<dbReference type="Proteomes" id="UP000245655">
    <property type="component" value="Unassembled WGS sequence"/>
</dbReference>
<dbReference type="AlphaFoldDB" id="A0A2V2A3G1"/>
<dbReference type="EMBL" id="QGGM01000004">
    <property type="protein sequence ID" value="PWK13614.1"/>
    <property type="molecule type" value="Genomic_DNA"/>
</dbReference>
<gene>
    <name evidence="1" type="ORF">C8D84_10495</name>
</gene>
<evidence type="ECO:0000313" key="1">
    <source>
        <dbReference type="EMBL" id="PWK13614.1"/>
    </source>
</evidence>
<evidence type="ECO:0000313" key="2">
    <source>
        <dbReference type="Proteomes" id="UP000245655"/>
    </source>
</evidence>
<reference evidence="1 2" key="1">
    <citation type="submission" date="2018-05" db="EMBL/GenBank/DDBJ databases">
        <title>Genomic Encyclopedia of Type Strains, Phase IV (KMG-IV): sequencing the most valuable type-strain genomes for metagenomic binning, comparative biology and taxonomic classification.</title>
        <authorList>
            <person name="Goeker M."/>
        </authorList>
    </citation>
    <scope>NUCLEOTIDE SEQUENCE [LARGE SCALE GENOMIC DNA]</scope>
    <source>
        <strain evidence="1 2">DSM 7229</strain>
    </source>
</reference>
<organism evidence="1 2">
    <name type="scientific">Psychrobacter immobilis</name>
    <dbReference type="NCBI Taxonomy" id="498"/>
    <lineage>
        <taxon>Bacteria</taxon>
        <taxon>Pseudomonadati</taxon>
        <taxon>Pseudomonadota</taxon>
        <taxon>Gammaproteobacteria</taxon>
        <taxon>Moraxellales</taxon>
        <taxon>Moraxellaceae</taxon>
        <taxon>Psychrobacter</taxon>
    </lineage>
</organism>
<sequence length="58" mass="6557">MYGVTSMQVELGMVKIEQLDEAVAAQLQRYIYPVMPMDIRSILKSLGVKFTTVKLQGH</sequence>
<proteinExistence type="predicted"/>
<name>A0A2V2A3G1_PSYIM</name>